<evidence type="ECO:0000313" key="7">
    <source>
        <dbReference type="WBParaSite" id="jg22567"/>
    </source>
</evidence>
<evidence type="ECO:0000313" key="6">
    <source>
        <dbReference type="Proteomes" id="UP000887574"/>
    </source>
</evidence>
<evidence type="ECO:0000256" key="3">
    <source>
        <dbReference type="ARBA" id="ARBA00022989"/>
    </source>
</evidence>
<dbReference type="GO" id="GO:0012505">
    <property type="term" value="C:endomembrane system"/>
    <property type="evidence" value="ECO:0007669"/>
    <property type="project" value="UniProtKB-SubCell"/>
</dbReference>
<evidence type="ECO:0000256" key="1">
    <source>
        <dbReference type="ARBA" id="ARBA00004127"/>
    </source>
</evidence>
<comment type="subcellular location">
    <subcellularLocation>
        <location evidence="1">Endomembrane system</location>
        <topology evidence="1">Multi-pass membrane protein</topology>
    </subcellularLocation>
</comment>
<feature type="transmembrane region" description="Helical" evidence="5">
    <location>
        <begin position="130"/>
        <end position="155"/>
    </location>
</feature>
<keyword evidence="3 5" id="KW-1133">Transmembrane helix</keyword>
<proteinExistence type="predicted"/>
<evidence type="ECO:0000256" key="5">
    <source>
        <dbReference type="SAM" id="Phobius"/>
    </source>
</evidence>
<protein>
    <submittedName>
        <fullName evidence="7">Uncharacterized protein</fullName>
    </submittedName>
</protein>
<keyword evidence="4 5" id="KW-0472">Membrane</keyword>
<dbReference type="GO" id="GO:0005765">
    <property type="term" value="C:lysosomal membrane"/>
    <property type="evidence" value="ECO:0007669"/>
    <property type="project" value="TreeGrafter"/>
</dbReference>
<dbReference type="SUPFAM" id="SSF53098">
    <property type="entry name" value="Ribonuclease H-like"/>
    <property type="match status" value="1"/>
</dbReference>
<feature type="transmembrane region" description="Helical" evidence="5">
    <location>
        <begin position="84"/>
        <end position="110"/>
    </location>
</feature>
<accession>A0A915DSU8</accession>
<sequence>MRSLVLGVLIIPFLRTAGVVVAFVEFLLCVLAVYGLFRNLHIFGFPYLFWFIVGLISIFIILFAIVLLLYAIKKENSRLLIPHLSAQIFFILFMLIVVLVVALLLIFGAYKGIRRLLGHGDYYMSDDSTISLGYMIMAVYLALALLEIFFLYIIYKLYIYLREYKRLTNSPTGDSYYGSKSGQPFSSNEWYIGVTLHYCDASAILRRAFLGLQQLKGSHTGQLIRRETEKILAEYGLSLFNAFKVVTDAGSNMIKGFNEIRAVDIDPELISEEFEGALEEEVEDVEDNMELTDIDFFSSEGCHCL</sequence>
<reference evidence="7" key="1">
    <citation type="submission" date="2022-11" db="UniProtKB">
        <authorList>
            <consortium name="WormBaseParasite"/>
        </authorList>
    </citation>
    <scope>IDENTIFICATION</scope>
</reference>
<feature type="transmembrane region" description="Helical" evidence="5">
    <location>
        <begin position="12"/>
        <end position="37"/>
    </location>
</feature>
<keyword evidence="6" id="KW-1185">Reference proteome</keyword>
<feature type="transmembrane region" description="Helical" evidence="5">
    <location>
        <begin position="49"/>
        <end position="72"/>
    </location>
</feature>
<keyword evidence="2 5" id="KW-0812">Transmembrane</keyword>
<dbReference type="Proteomes" id="UP000887574">
    <property type="component" value="Unplaced"/>
</dbReference>
<name>A0A915DSU8_9BILA</name>
<organism evidence="6 7">
    <name type="scientific">Ditylenchus dipsaci</name>
    <dbReference type="NCBI Taxonomy" id="166011"/>
    <lineage>
        <taxon>Eukaryota</taxon>
        <taxon>Metazoa</taxon>
        <taxon>Ecdysozoa</taxon>
        <taxon>Nematoda</taxon>
        <taxon>Chromadorea</taxon>
        <taxon>Rhabditida</taxon>
        <taxon>Tylenchina</taxon>
        <taxon>Tylenchomorpha</taxon>
        <taxon>Sphaerularioidea</taxon>
        <taxon>Anguinidae</taxon>
        <taxon>Anguininae</taxon>
        <taxon>Ditylenchus</taxon>
    </lineage>
</organism>
<dbReference type="PANTHER" id="PTHR12479:SF19">
    <property type="entry name" value="MARVEL DOMAIN-CONTAINING PROTEIN"/>
    <property type="match status" value="1"/>
</dbReference>
<dbReference type="WBParaSite" id="jg22567">
    <property type="protein sequence ID" value="jg22567"/>
    <property type="gene ID" value="jg22567"/>
</dbReference>
<dbReference type="AlphaFoldDB" id="A0A915DSU8"/>
<dbReference type="InterPro" id="IPR012337">
    <property type="entry name" value="RNaseH-like_sf"/>
</dbReference>
<evidence type="ECO:0000256" key="2">
    <source>
        <dbReference type="ARBA" id="ARBA00022692"/>
    </source>
</evidence>
<evidence type="ECO:0000256" key="4">
    <source>
        <dbReference type="ARBA" id="ARBA00023136"/>
    </source>
</evidence>
<dbReference type="PANTHER" id="PTHR12479">
    <property type="entry name" value="LYSOSOMAL-ASSOCIATED TRANSMEMBRANE PROTEIN"/>
    <property type="match status" value="1"/>
</dbReference>
<dbReference type="InterPro" id="IPR051115">
    <property type="entry name" value="LAPTM_transporter"/>
</dbReference>